<feature type="transmembrane region" description="Helical" evidence="2">
    <location>
        <begin position="256"/>
        <end position="282"/>
    </location>
</feature>
<comment type="caution">
    <text evidence="3">The sequence shown here is derived from an EMBL/GenBank/DDBJ whole genome shotgun (WGS) entry which is preliminary data.</text>
</comment>
<reference evidence="3 4" key="1">
    <citation type="submission" date="2015-03" db="EMBL/GenBank/DDBJ databases">
        <title>RNA-seq based gene annotation and comparative genomics of four Zymoseptoria species reveal species-specific pathogenicity related genes and transposable element activity.</title>
        <authorList>
            <person name="Grandaubert J."/>
            <person name="Bhattacharyya A."/>
            <person name="Stukenbrock E.H."/>
        </authorList>
    </citation>
    <scope>NUCLEOTIDE SEQUENCE [LARGE SCALE GENOMIC DNA]</scope>
    <source>
        <strain evidence="3 4">Zb18110</strain>
    </source>
</reference>
<gene>
    <name evidence="3" type="ORF">TI39_contig51g00011</name>
</gene>
<keyword evidence="2" id="KW-1133">Transmembrane helix</keyword>
<keyword evidence="2" id="KW-0472">Membrane</keyword>
<feature type="compositionally biased region" description="Basic residues" evidence="1">
    <location>
        <begin position="91"/>
        <end position="100"/>
    </location>
</feature>
<dbReference type="GO" id="GO:0016020">
    <property type="term" value="C:membrane"/>
    <property type="evidence" value="ECO:0007669"/>
    <property type="project" value="TreeGrafter"/>
</dbReference>
<dbReference type="PANTHER" id="PTHR41807">
    <property type="entry name" value="GLUTATHIONE TRANSFERASE 3"/>
    <property type="match status" value="1"/>
</dbReference>
<evidence type="ECO:0000313" key="3">
    <source>
        <dbReference type="EMBL" id="KJY02442.1"/>
    </source>
</evidence>
<feature type="transmembrane region" description="Helical" evidence="2">
    <location>
        <begin position="303"/>
        <end position="323"/>
    </location>
</feature>
<evidence type="ECO:0000256" key="1">
    <source>
        <dbReference type="SAM" id="MobiDB-lite"/>
    </source>
</evidence>
<keyword evidence="2" id="KW-0812">Transmembrane</keyword>
<dbReference type="AlphaFoldDB" id="A0A0F4GYH5"/>
<feature type="compositionally biased region" description="Polar residues" evidence="1">
    <location>
        <begin position="140"/>
        <end position="151"/>
    </location>
</feature>
<accession>A0A0F4GYH5</accession>
<dbReference type="EMBL" id="LAFY01000048">
    <property type="protein sequence ID" value="KJY02442.1"/>
    <property type="molecule type" value="Genomic_DNA"/>
</dbReference>
<protein>
    <submittedName>
        <fullName evidence="3">Uncharacterized protein</fullName>
    </submittedName>
</protein>
<evidence type="ECO:0000313" key="4">
    <source>
        <dbReference type="Proteomes" id="UP000033647"/>
    </source>
</evidence>
<dbReference type="PANTHER" id="PTHR41807:SF1">
    <property type="entry name" value="GLUTATHIONE TRANSFERASE 3"/>
    <property type="match status" value="1"/>
</dbReference>
<dbReference type="OrthoDB" id="4034134at2759"/>
<evidence type="ECO:0000256" key="2">
    <source>
        <dbReference type="SAM" id="Phobius"/>
    </source>
</evidence>
<dbReference type="STRING" id="1047168.A0A0F4GYH5"/>
<name>A0A0F4GYH5_9PEZI</name>
<keyword evidence="4" id="KW-1185">Reference proteome</keyword>
<organism evidence="3 4">
    <name type="scientific">Zymoseptoria brevis</name>
    <dbReference type="NCBI Taxonomy" id="1047168"/>
    <lineage>
        <taxon>Eukaryota</taxon>
        <taxon>Fungi</taxon>
        <taxon>Dikarya</taxon>
        <taxon>Ascomycota</taxon>
        <taxon>Pezizomycotina</taxon>
        <taxon>Dothideomycetes</taxon>
        <taxon>Dothideomycetidae</taxon>
        <taxon>Mycosphaerellales</taxon>
        <taxon>Mycosphaerellaceae</taxon>
        <taxon>Zymoseptoria</taxon>
    </lineage>
</organism>
<feature type="transmembrane region" description="Helical" evidence="2">
    <location>
        <begin position="343"/>
        <end position="364"/>
    </location>
</feature>
<sequence length="370" mass="40166">MSHSWLMKKKKQDLVDLSKEAGLTLDSALLKDEIVESLDEFLQTNATRLSKNATFEGYYGSGRRSTPFKIRDSSAAPNATSGEEEGVKSVVKARGRRATKIKQEPEDDDAFPSPISAAKDAVSAVSSALSPVVDSALSPFSHNNAASSTRTPAVRRSTRDRKPEIPASPADVADIVEYESHQVAQFVERLYENAGISDWIEYARDALSSVPAVHLTFLALEAFALVRAILPFRFAFDVPAISALHTSGHSVFLPDLFILLTGYWWSTTLLWATTSILIPALFGYFFNLTHRNTSGRGRPSKTGYVVDPMTFAVVKAVATWLVYSQGVNLGLISDTVAERVDGAIFGGYRAVIIGAGIGGLASLYEAVLRK</sequence>
<proteinExistence type="predicted"/>
<dbReference type="InterPro" id="IPR038872">
    <property type="entry name" value="Put_GTT3"/>
</dbReference>
<feature type="region of interest" description="Disordered" evidence="1">
    <location>
        <begin position="66"/>
        <end position="114"/>
    </location>
</feature>
<dbReference type="Proteomes" id="UP000033647">
    <property type="component" value="Unassembled WGS sequence"/>
</dbReference>
<feature type="region of interest" description="Disordered" evidence="1">
    <location>
        <begin position="140"/>
        <end position="166"/>
    </location>
</feature>